<evidence type="ECO:0000313" key="1">
    <source>
        <dbReference type="EMBL" id="KAJ0112697.1"/>
    </source>
</evidence>
<dbReference type="Proteomes" id="UP001164250">
    <property type="component" value="Chromosome 1"/>
</dbReference>
<comment type="caution">
    <text evidence="1">The sequence shown here is derived from an EMBL/GenBank/DDBJ whole genome shotgun (WGS) entry which is preliminary data.</text>
</comment>
<proteinExistence type="predicted"/>
<gene>
    <name evidence="1" type="ORF">Patl1_01535</name>
</gene>
<evidence type="ECO:0000313" key="2">
    <source>
        <dbReference type="Proteomes" id="UP001164250"/>
    </source>
</evidence>
<accession>A0ACC1CAX2</accession>
<sequence length="462" mass="51942">MASHESTDSLHVVMFPWFAYGHISPFVQLSNKLSLHGVKVSFLSTPSTVSRIKSTINLNPGVHIIPVSIPHIEGIPPGFETTSDMTPAMAELLKQAVDLMQPQIKTLLSQLKPHFVFFDFVYYWLPYLASQLGIKTLYFSVYSAISDNYNLAVSRRNNHTIHDFMKPPAGFPTTSLTSLTKFEAGHSFYVLMNFDGHPSVYDRALEGYNGSTAILMKTCNEMEGPYVEYKKTQFQKPVLLTGPLVSEPPSGELDGRWSKWLVRFPPKSVIFCSFGSETFLNNDQIKELALGLELTGLPFFLVVNFPANVDAEIELVRALPEGLTERVKDIAVVHTGWVQQQLILAHNSVGCYVCHSGFSSVLEAIMNDRQLVLLPCKGDQFLNAKLIAGDLRAGVEVNRREDDGHFDKKDIFDAVKTVMVDVNKEPGMSIRENHKKWREFLRNEEIQNKFIADLVKDLKDLA</sequence>
<dbReference type="EMBL" id="CM047897">
    <property type="protein sequence ID" value="KAJ0112697.1"/>
    <property type="molecule type" value="Genomic_DNA"/>
</dbReference>
<reference evidence="2" key="1">
    <citation type="journal article" date="2023" name="G3 (Bethesda)">
        <title>Genome assembly and association tests identify interacting loci associated with vigor, precocity, and sex in interspecific pistachio rootstocks.</title>
        <authorList>
            <person name="Palmer W."/>
            <person name="Jacygrad E."/>
            <person name="Sagayaradj S."/>
            <person name="Cavanaugh K."/>
            <person name="Han R."/>
            <person name="Bertier L."/>
            <person name="Beede B."/>
            <person name="Kafkas S."/>
            <person name="Golino D."/>
            <person name="Preece J."/>
            <person name="Michelmore R."/>
        </authorList>
    </citation>
    <scope>NUCLEOTIDE SEQUENCE [LARGE SCALE GENOMIC DNA]</scope>
</reference>
<protein>
    <submittedName>
        <fullName evidence="1">Uncharacterized protein</fullName>
    </submittedName>
</protein>
<name>A0ACC1CAX2_9ROSI</name>
<organism evidence="1 2">
    <name type="scientific">Pistacia atlantica</name>
    <dbReference type="NCBI Taxonomy" id="434234"/>
    <lineage>
        <taxon>Eukaryota</taxon>
        <taxon>Viridiplantae</taxon>
        <taxon>Streptophyta</taxon>
        <taxon>Embryophyta</taxon>
        <taxon>Tracheophyta</taxon>
        <taxon>Spermatophyta</taxon>
        <taxon>Magnoliopsida</taxon>
        <taxon>eudicotyledons</taxon>
        <taxon>Gunneridae</taxon>
        <taxon>Pentapetalae</taxon>
        <taxon>rosids</taxon>
        <taxon>malvids</taxon>
        <taxon>Sapindales</taxon>
        <taxon>Anacardiaceae</taxon>
        <taxon>Pistacia</taxon>
    </lineage>
</organism>
<keyword evidence="2" id="KW-1185">Reference proteome</keyword>